<dbReference type="Pfam" id="PF00665">
    <property type="entry name" value="rve"/>
    <property type="match status" value="1"/>
</dbReference>
<dbReference type="InterPro" id="IPR001584">
    <property type="entry name" value="Integrase_cat-core"/>
</dbReference>
<name>A0A6F8SH75_9ACTN</name>
<reference evidence="3" key="1">
    <citation type="journal article" date="2020" name="Microbiol. Resour. Announc.">
        <title>Complete Genome Sequence of Adlercreutzia sp. Strain 8CFCBH1, a Potent Producer of Equol, Isolated from Healthy Japanese Feces.</title>
        <authorList>
            <person name="Ogata Y."/>
            <person name="Sakamoto M."/>
            <person name="Ohkuma M."/>
            <person name="Hattori M."/>
            <person name="Suda W."/>
        </authorList>
    </citation>
    <scope>NUCLEOTIDE SEQUENCE</scope>
    <source>
        <strain evidence="3">8CFCBH1</strain>
    </source>
</reference>
<proteinExistence type="inferred from homology"/>
<dbReference type="KEGG" id="ahat:ADCFC_18020"/>
<evidence type="ECO:0000313" key="3">
    <source>
        <dbReference type="EMBL" id="BCA87512.1"/>
    </source>
</evidence>
<organism evidence="3 6">
    <name type="scientific">Adlercreutzia hattorii</name>
    <dbReference type="NCBI Taxonomy" id="2707299"/>
    <lineage>
        <taxon>Bacteria</taxon>
        <taxon>Bacillati</taxon>
        <taxon>Actinomycetota</taxon>
        <taxon>Coriobacteriia</taxon>
        <taxon>Eggerthellales</taxon>
        <taxon>Eggerthellaceae</taxon>
        <taxon>Adlercreutzia</taxon>
    </lineage>
</organism>
<dbReference type="EMBL" id="AP022829">
    <property type="protein sequence ID" value="BCA87601.1"/>
    <property type="molecule type" value="Genomic_DNA"/>
</dbReference>
<dbReference type="NCBIfam" id="NF033546">
    <property type="entry name" value="transpos_IS21"/>
    <property type="match status" value="1"/>
</dbReference>
<dbReference type="InterPro" id="IPR036397">
    <property type="entry name" value="RNaseH_sf"/>
</dbReference>
<evidence type="ECO:0000313" key="4">
    <source>
        <dbReference type="EMBL" id="BCA87601.1"/>
    </source>
</evidence>
<dbReference type="Proteomes" id="UP000501727">
    <property type="component" value="Chromosome"/>
</dbReference>
<dbReference type="PANTHER" id="PTHR35004">
    <property type="entry name" value="TRANSPOSASE RV3428C-RELATED"/>
    <property type="match status" value="1"/>
</dbReference>
<dbReference type="PANTHER" id="PTHR35004:SF7">
    <property type="entry name" value="INTEGRASE PROTEIN"/>
    <property type="match status" value="1"/>
</dbReference>
<dbReference type="InterPro" id="IPR012337">
    <property type="entry name" value="RNaseH-like_sf"/>
</dbReference>
<dbReference type="GO" id="GO:0003676">
    <property type="term" value="F:nucleic acid binding"/>
    <property type="evidence" value="ECO:0007669"/>
    <property type="project" value="InterPro"/>
</dbReference>
<keyword evidence="6" id="KW-1185">Reference proteome</keyword>
<reference evidence="6" key="2">
    <citation type="submission" date="2020-03" db="EMBL/GenBank/DDBJ databases">
        <title>Complete Genome Sequence of Adlercreutzia sp. strain 8CFCBH1 Producing Equol, Isolated from Healthy Japanese Feces.</title>
        <authorList>
            <person name="Ogata Y."/>
            <person name="Sakamoto M."/>
            <person name="Ohkuma M."/>
            <person name="Hattori M."/>
            <person name="Suda W."/>
        </authorList>
    </citation>
    <scope>NUCLEOTIDE SEQUENCE [LARGE SCALE GENOMIC DNA]</scope>
    <source>
        <strain evidence="6">8CFCBH1</strain>
    </source>
</reference>
<feature type="domain" description="Integrase catalytic" evidence="2">
    <location>
        <begin position="121"/>
        <end position="294"/>
    </location>
</feature>
<comment type="similarity">
    <text evidence="1">Belongs to the transposase IS21/IS408/IS1162 family.</text>
</comment>
<dbReference type="EMBL" id="AP022829">
    <property type="protein sequence ID" value="BCA87512.1"/>
    <property type="molecule type" value="Genomic_DNA"/>
</dbReference>
<dbReference type="InterPro" id="IPR054353">
    <property type="entry name" value="IstA-like_C"/>
</dbReference>
<dbReference type="Pfam" id="PF22483">
    <property type="entry name" value="Mu-transpos_C_2"/>
    <property type="match status" value="1"/>
</dbReference>
<evidence type="ECO:0000256" key="1">
    <source>
        <dbReference type="ARBA" id="ARBA00009277"/>
    </source>
</evidence>
<accession>A0A6F8SH75</accession>
<dbReference type="EMBL" id="AP022829">
    <property type="protein sequence ID" value="BCA89183.1"/>
    <property type="molecule type" value="Genomic_DNA"/>
</dbReference>
<dbReference type="GO" id="GO:0015074">
    <property type="term" value="P:DNA integration"/>
    <property type="evidence" value="ECO:0007669"/>
    <property type="project" value="InterPro"/>
</dbReference>
<dbReference type="PROSITE" id="PS50994">
    <property type="entry name" value="INTEGRASE"/>
    <property type="match status" value="1"/>
</dbReference>
<protein>
    <submittedName>
        <fullName evidence="3">IS21 family transposase</fullName>
    </submittedName>
</protein>
<dbReference type="KEGG" id="ahat:ADCFC_01310"/>
<dbReference type="KEGG" id="ahat:ADCFC_02200"/>
<sequence length="414" mass="45681">MERNIMGEFDMYRQAGTTPNFTDIARRYGMNRHTVAKYWKAGGQVEDARRCRPSGLDRHREVIEAKAQLPGATKRGIYEYLIDRCYAGEEPPAYNTLTKWMRRNGIECGRPPEGPEPHPRFETAPGEQMQFDWKESLRMADAEGEVFEFNVFSATLGYSRLHRFVYSRTRTEDDVMACLLAVMAANGGTARTLVTDNMSSIVSSSASGRRVSARFARFAAAAGFELELARPRSPQTKGKVESSNRFLSRLAVYEGDFRGEEGLVAAIARIEARCNTEPSASTGVPPAVLFMREKEELRKVGNMGLLESMVADVSVQAAPPTMLVRCRGREFSVPRRCIGRRVKVLAMPSGQVRVEMAGETVAVHDLSAPGGPVVYDPAHYAEALAAKARYADADIEAAARANLELLGRLGEGSL</sequence>
<evidence type="ECO:0000313" key="6">
    <source>
        <dbReference type="Proteomes" id="UP000501727"/>
    </source>
</evidence>
<gene>
    <name evidence="3" type="ORF">ADCFC_00110</name>
    <name evidence="4" type="ORF">ADCFC_01000</name>
    <name evidence="5" type="ORF">ADCFC_16800</name>
</gene>
<dbReference type="SUPFAM" id="SSF53098">
    <property type="entry name" value="Ribonuclease H-like"/>
    <property type="match status" value="1"/>
</dbReference>
<evidence type="ECO:0000259" key="2">
    <source>
        <dbReference type="PROSITE" id="PS50994"/>
    </source>
</evidence>
<dbReference type="Gene3D" id="3.30.420.10">
    <property type="entry name" value="Ribonuclease H-like superfamily/Ribonuclease H"/>
    <property type="match status" value="1"/>
</dbReference>
<dbReference type="AlphaFoldDB" id="A0A6F8SH75"/>
<evidence type="ECO:0000313" key="5">
    <source>
        <dbReference type="EMBL" id="BCA89183.1"/>
    </source>
</evidence>